<evidence type="ECO:0000256" key="4">
    <source>
        <dbReference type="PROSITE-ProRule" id="PRU00335"/>
    </source>
</evidence>
<keyword evidence="3" id="KW-0804">Transcription</keyword>
<keyword evidence="2 4" id="KW-0238">DNA-binding</keyword>
<feature type="transmembrane region" description="Helical" evidence="5">
    <location>
        <begin position="153"/>
        <end position="170"/>
    </location>
</feature>
<dbReference type="PANTHER" id="PTHR47506">
    <property type="entry name" value="TRANSCRIPTIONAL REGULATORY PROTEIN"/>
    <property type="match status" value="1"/>
</dbReference>
<dbReference type="PANTHER" id="PTHR47506:SF7">
    <property type="entry name" value="TRANSCRIPTIONAL REGULATORY PROTEIN"/>
    <property type="match status" value="1"/>
</dbReference>
<proteinExistence type="predicted"/>
<organism evidence="7 8">
    <name type="scientific">Acidovorax soli</name>
    <dbReference type="NCBI Taxonomy" id="592050"/>
    <lineage>
        <taxon>Bacteria</taxon>
        <taxon>Pseudomonadati</taxon>
        <taxon>Pseudomonadota</taxon>
        <taxon>Betaproteobacteria</taxon>
        <taxon>Burkholderiales</taxon>
        <taxon>Comamonadaceae</taxon>
        <taxon>Acidovorax</taxon>
    </lineage>
</organism>
<name>A0A1H4DIT5_9BURK</name>
<dbReference type="Proteomes" id="UP000199002">
    <property type="component" value="Unassembled WGS sequence"/>
</dbReference>
<keyword evidence="5" id="KW-1133">Transmembrane helix</keyword>
<dbReference type="InterPro" id="IPR009057">
    <property type="entry name" value="Homeodomain-like_sf"/>
</dbReference>
<dbReference type="Gene3D" id="1.10.10.60">
    <property type="entry name" value="Homeodomain-like"/>
    <property type="match status" value="1"/>
</dbReference>
<keyword evidence="5" id="KW-0812">Transmembrane</keyword>
<feature type="DNA-binding region" description="H-T-H motif" evidence="4">
    <location>
        <begin position="32"/>
        <end position="51"/>
    </location>
</feature>
<reference evidence="8" key="1">
    <citation type="submission" date="2016-10" db="EMBL/GenBank/DDBJ databases">
        <authorList>
            <person name="Varghese N."/>
            <person name="Submissions S."/>
        </authorList>
    </citation>
    <scope>NUCLEOTIDE SEQUENCE [LARGE SCALE GENOMIC DNA]</scope>
    <source>
        <strain evidence="8">DSM 25157</strain>
    </source>
</reference>
<evidence type="ECO:0000256" key="2">
    <source>
        <dbReference type="ARBA" id="ARBA00023125"/>
    </source>
</evidence>
<sequence length="190" mass="20453">MRKSREETVATRARIVEAASSEFRRNGIDGTGLDDLMAAAGLTRGGFYRHFESKNQLVAEACSVAAQRQIDGISLALRGKRRSSGLRSVANFYLDQSRRDDPTISCPLAMLGSELARCDSATRSSATDSFSKLVDIIFSQIDSEDSEKARSKAVVIATTLIGALTVAHFINDSSLSDQVLETVKQACASA</sequence>
<dbReference type="SUPFAM" id="SSF48498">
    <property type="entry name" value="Tetracyclin repressor-like, C-terminal domain"/>
    <property type="match status" value="1"/>
</dbReference>
<dbReference type="RefSeq" id="WP_026437449.1">
    <property type="nucleotide sequence ID" value="NZ_FNQJ01000025.1"/>
</dbReference>
<dbReference type="STRING" id="592050.SAMN05421875_12519"/>
<dbReference type="PRINTS" id="PR00455">
    <property type="entry name" value="HTHTETR"/>
</dbReference>
<protein>
    <submittedName>
        <fullName evidence="7">TetR/AcrR family transcriptional regulator, transcriptional repressor for nem operon</fullName>
    </submittedName>
</protein>
<gene>
    <name evidence="7" type="ORF">SAMN05421875_12519</name>
</gene>
<dbReference type="Pfam" id="PF00440">
    <property type="entry name" value="TetR_N"/>
    <property type="match status" value="1"/>
</dbReference>
<keyword evidence="8" id="KW-1185">Reference proteome</keyword>
<evidence type="ECO:0000256" key="3">
    <source>
        <dbReference type="ARBA" id="ARBA00023163"/>
    </source>
</evidence>
<accession>A0A1H4DIT5</accession>
<dbReference type="PROSITE" id="PS50977">
    <property type="entry name" value="HTH_TETR_2"/>
    <property type="match status" value="1"/>
</dbReference>
<evidence type="ECO:0000259" key="6">
    <source>
        <dbReference type="PROSITE" id="PS50977"/>
    </source>
</evidence>
<dbReference type="InterPro" id="IPR001647">
    <property type="entry name" value="HTH_TetR"/>
</dbReference>
<dbReference type="AlphaFoldDB" id="A0A1H4DIT5"/>
<evidence type="ECO:0000313" key="7">
    <source>
        <dbReference type="EMBL" id="SEA72389.1"/>
    </source>
</evidence>
<evidence type="ECO:0000256" key="1">
    <source>
        <dbReference type="ARBA" id="ARBA00023015"/>
    </source>
</evidence>
<dbReference type="EMBL" id="FNQJ01000025">
    <property type="protein sequence ID" value="SEA72389.1"/>
    <property type="molecule type" value="Genomic_DNA"/>
</dbReference>
<dbReference type="InterPro" id="IPR036271">
    <property type="entry name" value="Tet_transcr_reg_TetR-rel_C_sf"/>
</dbReference>
<dbReference type="GO" id="GO:0003677">
    <property type="term" value="F:DNA binding"/>
    <property type="evidence" value="ECO:0007669"/>
    <property type="project" value="UniProtKB-UniRule"/>
</dbReference>
<dbReference type="Gene3D" id="1.10.357.10">
    <property type="entry name" value="Tetracycline Repressor, domain 2"/>
    <property type="match status" value="1"/>
</dbReference>
<dbReference type="GeneID" id="34235134"/>
<keyword evidence="1" id="KW-0805">Transcription regulation</keyword>
<feature type="domain" description="HTH tetR-type" evidence="6">
    <location>
        <begin position="9"/>
        <end position="69"/>
    </location>
</feature>
<evidence type="ECO:0000313" key="8">
    <source>
        <dbReference type="Proteomes" id="UP000199002"/>
    </source>
</evidence>
<evidence type="ECO:0000256" key="5">
    <source>
        <dbReference type="SAM" id="Phobius"/>
    </source>
</evidence>
<keyword evidence="5" id="KW-0472">Membrane</keyword>
<dbReference type="SUPFAM" id="SSF46689">
    <property type="entry name" value="Homeodomain-like"/>
    <property type="match status" value="1"/>
</dbReference>